<protein>
    <submittedName>
        <fullName evidence="1">ABC transporter substrate-binding protein</fullName>
    </submittedName>
</protein>
<organism evidence="1 2">
    <name type="scientific">Roseococcus pinisoli</name>
    <dbReference type="NCBI Taxonomy" id="2835040"/>
    <lineage>
        <taxon>Bacteria</taxon>
        <taxon>Pseudomonadati</taxon>
        <taxon>Pseudomonadota</taxon>
        <taxon>Alphaproteobacteria</taxon>
        <taxon>Acetobacterales</taxon>
        <taxon>Roseomonadaceae</taxon>
        <taxon>Roseococcus</taxon>
    </lineage>
</organism>
<dbReference type="Proteomes" id="UP000766336">
    <property type="component" value="Unassembled WGS sequence"/>
</dbReference>
<accession>A0ABS5QJ78</accession>
<name>A0ABS5QJ78_9PROT</name>
<gene>
    <name evidence="1" type="ORF">KHU32_20830</name>
</gene>
<evidence type="ECO:0000313" key="1">
    <source>
        <dbReference type="EMBL" id="MBS7813398.1"/>
    </source>
</evidence>
<reference evidence="1 2" key="1">
    <citation type="submission" date="2021-05" db="EMBL/GenBank/DDBJ databases">
        <title>Roseococcus sp. XZZS9, whole genome shotgun sequencing project.</title>
        <authorList>
            <person name="Zhao G."/>
            <person name="Shen L."/>
        </authorList>
    </citation>
    <scope>NUCLEOTIDE SEQUENCE [LARGE SCALE GENOMIC DNA]</scope>
    <source>
        <strain evidence="1 2">XZZS9</strain>
    </source>
</reference>
<keyword evidence="2" id="KW-1185">Reference proteome</keyword>
<dbReference type="RefSeq" id="WP_213672106.1">
    <property type="nucleotide sequence ID" value="NZ_JAHCDA010000005.1"/>
</dbReference>
<dbReference type="Gene3D" id="3.40.190.10">
    <property type="entry name" value="Periplasmic binding protein-like II"/>
    <property type="match status" value="2"/>
</dbReference>
<dbReference type="SUPFAM" id="SSF53850">
    <property type="entry name" value="Periplasmic binding protein-like II"/>
    <property type="match status" value="1"/>
</dbReference>
<comment type="caution">
    <text evidence="1">The sequence shown here is derived from an EMBL/GenBank/DDBJ whole genome shotgun (WGS) entry which is preliminary data.</text>
</comment>
<sequence length="336" mass="36850">MSATRRGLLGGAAAAASFYSSAMAQESRELRIAVQFGITYLPLTVIREQRLIEQQAQSLGLPEPNVSWIQVSGGAAMNDALLSGNLDIASAGIPPVGLLWARSRNNLKVHAISSLVAAPLWLNTRNPAVQTLRDFTPQDRIALPAVRVSFQAITLQIAAEKEFGPGQHARLDPITVSLPHPDATAALIGGRNEITAHFGNPPFQNQQLQNAGIRRVLSSYDVVGSPHSVTLLYATQRWRDTNPRTLRAIRAAQETANAWIAAHPREAAELYVRAERSSLSVDFVEELIRHPDHRFTTAPQGVEYFAQFQHRTGQIPVRIESWKEIFFPEAHDGPGS</sequence>
<proteinExistence type="predicted"/>
<dbReference type="EMBL" id="JAHCDA010000005">
    <property type="protein sequence ID" value="MBS7813398.1"/>
    <property type="molecule type" value="Genomic_DNA"/>
</dbReference>
<dbReference type="PANTHER" id="PTHR30024">
    <property type="entry name" value="ALIPHATIC SULFONATES-BINDING PROTEIN-RELATED"/>
    <property type="match status" value="1"/>
</dbReference>
<evidence type="ECO:0000313" key="2">
    <source>
        <dbReference type="Proteomes" id="UP000766336"/>
    </source>
</evidence>
<dbReference type="PANTHER" id="PTHR30024:SF2">
    <property type="entry name" value="ABC TRANSPORTER SUBSTRATE-BINDING PROTEIN"/>
    <property type="match status" value="1"/>
</dbReference>